<dbReference type="InterPro" id="IPR004841">
    <property type="entry name" value="AA-permease/SLC12A_dom"/>
</dbReference>
<feature type="transmembrane region" description="Helical" evidence="6">
    <location>
        <begin position="146"/>
        <end position="167"/>
    </location>
</feature>
<dbReference type="KEGG" id="slb:AWJ20_4891"/>
<comment type="subcellular location">
    <subcellularLocation>
        <location evidence="1">Membrane</location>
        <topology evidence="1">Multi-pass membrane protein</topology>
    </subcellularLocation>
</comment>
<dbReference type="GO" id="GO:0006884">
    <property type="term" value="P:cell volume homeostasis"/>
    <property type="evidence" value="ECO:0007669"/>
    <property type="project" value="TreeGrafter"/>
</dbReference>
<dbReference type="Pfam" id="PF00324">
    <property type="entry name" value="AA_permease"/>
    <property type="match status" value="1"/>
</dbReference>
<accession>A0A167EDL0</accession>
<protein>
    <submittedName>
        <fullName evidence="8">Vhc1p</fullName>
    </submittedName>
</protein>
<dbReference type="Proteomes" id="UP000189580">
    <property type="component" value="Chromosome d"/>
</dbReference>
<dbReference type="GeneID" id="30037072"/>
<dbReference type="GO" id="GO:0034486">
    <property type="term" value="P:vacuolar transmembrane transport"/>
    <property type="evidence" value="ECO:0007669"/>
    <property type="project" value="TreeGrafter"/>
</dbReference>
<feature type="domain" description="Amino acid permease/ SLC12A" evidence="7">
    <location>
        <begin position="119"/>
        <end position="204"/>
    </location>
</feature>
<reference evidence="8 9" key="1">
    <citation type="submission" date="2016-02" db="EMBL/GenBank/DDBJ databases">
        <title>Complete genome sequence and transcriptome regulation of the pentose utilising yeast Sugiyamaella lignohabitans.</title>
        <authorList>
            <person name="Bellasio M."/>
            <person name="Peymann A."/>
            <person name="Valli M."/>
            <person name="Sipitzky M."/>
            <person name="Graf A."/>
            <person name="Sauer M."/>
            <person name="Marx H."/>
            <person name="Mattanovich D."/>
        </authorList>
    </citation>
    <scope>NUCLEOTIDE SEQUENCE [LARGE SCALE GENOMIC DNA]</scope>
    <source>
        <strain evidence="8 9">CBS 10342</strain>
    </source>
</reference>
<feature type="compositionally biased region" description="Polar residues" evidence="5">
    <location>
        <begin position="14"/>
        <end position="31"/>
    </location>
</feature>
<dbReference type="PANTHER" id="PTHR11827">
    <property type="entry name" value="SOLUTE CARRIER FAMILY 12, CATION COTRANSPORTERS"/>
    <property type="match status" value="1"/>
</dbReference>
<keyword evidence="2 6" id="KW-0812">Transmembrane</keyword>
<evidence type="ECO:0000256" key="3">
    <source>
        <dbReference type="ARBA" id="ARBA00022989"/>
    </source>
</evidence>
<evidence type="ECO:0000256" key="2">
    <source>
        <dbReference type="ARBA" id="ARBA00022692"/>
    </source>
</evidence>
<dbReference type="OrthoDB" id="2020542at2759"/>
<dbReference type="PANTHER" id="PTHR11827:SF72">
    <property type="entry name" value="GH08340P"/>
    <property type="match status" value="1"/>
</dbReference>
<evidence type="ECO:0000256" key="5">
    <source>
        <dbReference type="SAM" id="MobiDB-lite"/>
    </source>
</evidence>
<keyword evidence="4 6" id="KW-0472">Membrane</keyword>
<organism evidence="8 9">
    <name type="scientific">Sugiyamaella lignohabitans</name>
    <dbReference type="NCBI Taxonomy" id="796027"/>
    <lineage>
        <taxon>Eukaryota</taxon>
        <taxon>Fungi</taxon>
        <taxon>Dikarya</taxon>
        <taxon>Ascomycota</taxon>
        <taxon>Saccharomycotina</taxon>
        <taxon>Dipodascomycetes</taxon>
        <taxon>Dipodascales</taxon>
        <taxon>Trichomonascaceae</taxon>
        <taxon>Sugiyamaella</taxon>
    </lineage>
</organism>
<dbReference type="GO" id="GO:0055064">
    <property type="term" value="P:chloride ion homeostasis"/>
    <property type="evidence" value="ECO:0007669"/>
    <property type="project" value="TreeGrafter"/>
</dbReference>
<keyword evidence="9" id="KW-1185">Reference proteome</keyword>
<evidence type="ECO:0000313" key="8">
    <source>
        <dbReference type="EMBL" id="ANB13939.1"/>
    </source>
</evidence>
<sequence>MAPGGLSAGGKSSRPGTGSDVSSEISRSTSPKIALDDSVLLSANAIHGLDSRGGDSSDYDTVTSKTGLLHRKSKVKYGSTGGESFEPSHSLNRSITVVEEQQEKLHRNSQYSKMNTLEGVFVPTVLNVLSILMFLRFGFILGQTGILGMMVLLLASYGVNLLTTLSISAISTNGTVRGGGAYYMISRSLGPEFGGSIGVIFYIGQVLNRCVL</sequence>
<feature type="transmembrane region" description="Helical" evidence="6">
    <location>
        <begin position="120"/>
        <end position="140"/>
    </location>
</feature>
<dbReference type="AlphaFoldDB" id="A0A167EDL0"/>
<evidence type="ECO:0000256" key="4">
    <source>
        <dbReference type="ARBA" id="ARBA00023136"/>
    </source>
</evidence>
<feature type="region of interest" description="Disordered" evidence="5">
    <location>
        <begin position="1"/>
        <end position="31"/>
    </location>
</feature>
<gene>
    <name evidence="8" type="primary">VHC1</name>
    <name evidence="8" type="ORF">AWJ20_4891</name>
</gene>
<dbReference type="InterPro" id="IPR004842">
    <property type="entry name" value="SLC12A_fam"/>
</dbReference>
<dbReference type="GO" id="GO:0005774">
    <property type="term" value="C:vacuolar membrane"/>
    <property type="evidence" value="ECO:0007669"/>
    <property type="project" value="TreeGrafter"/>
</dbReference>
<evidence type="ECO:0000256" key="6">
    <source>
        <dbReference type="SAM" id="Phobius"/>
    </source>
</evidence>
<evidence type="ECO:0000259" key="7">
    <source>
        <dbReference type="Pfam" id="PF00324"/>
    </source>
</evidence>
<dbReference type="Gene3D" id="1.20.1740.10">
    <property type="entry name" value="Amino acid/polyamine transporter I"/>
    <property type="match status" value="1"/>
</dbReference>
<evidence type="ECO:0000313" key="9">
    <source>
        <dbReference type="Proteomes" id="UP000189580"/>
    </source>
</evidence>
<evidence type="ECO:0000256" key="1">
    <source>
        <dbReference type="ARBA" id="ARBA00004141"/>
    </source>
</evidence>
<dbReference type="GO" id="GO:0055075">
    <property type="term" value="P:potassium ion homeostasis"/>
    <property type="evidence" value="ECO:0007669"/>
    <property type="project" value="TreeGrafter"/>
</dbReference>
<keyword evidence="3 6" id="KW-1133">Transmembrane helix</keyword>
<proteinExistence type="predicted"/>
<dbReference type="EMBL" id="CP014502">
    <property type="protein sequence ID" value="ANB13939.1"/>
    <property type="molecule type" value="Genomic_DNA"/>
</dbReference>
<name>A0A167EDL0_9ASCO</name>
<dbReference type="RefSeq" id="XP_018736416.1">
    <property type="nucleotide sequence ID" value="XM_018881993.1"/>
</dbReference>
<dbReference type="GO" id="GO:0015379">
    <property type="term" value="F:potassium:chloride symporter activity"/>
    <property type="evidence" value="ECO:0007669"/>
    <property type="project" value="TreeGrafter"/>
</dbReference>